<feature type="domain" description="ABC transporter" evidence="7">
    <location>
        <begin position="8"/>
        <end position="239"/>
    </location>
</feature>
<evidence type="ECO:0000256" key="4">
    <source>
        <dbReference type="ARBA" id="ARBA00022840"/>
    </source>
</evidence>
<evidence type="ECO:0000259" key="7">
    <source>
        <dbReference type="PROSITE" id="PS50893"/>
    </source>
</evidence>
<sequence>MNSTAPAIDVRDLRKHYPNTPDGTGLSGVDLHVPAGGVHALLGPNGAGKTTTIRILTTLLRADSGTARVTGFDVRTQGRQVRRRIGLVGQAAAVDEVLTGRQNLLMLGRLNHLCTAADRAGALLDRFGLTDAADRRVSTYSGGMRRRLDLAAALVVDPPVLFVDEPTTGLDPAGRRDVWAAIGDLVTGGTTVLLTTQYLEEADALAGQITMLAAGRVVARGTPDELKARVGGDWLEITPADPAELPRYREIAARVGEPVDRGGGLAVPVVDRTRALVTVSAALAEAGLDPLDLSVRRPTLDEAFLQLTGPASTPPATATAGPTVDEVSR</sequence>
<dbReference type="RefSeq" id="WP_015746222.1">
    <property type="nucleotide sequence ID" value="NC_013235.1"/>
</dbReference>
<keyword evidence="5" id="KW-0046">Antibiotic resistance</keyword>
<feature type="region of interest" description="Disordered" evidence="6">
    <location>
        <begin position="307"/>
        <end position="329"/>
    </location>
</feature>
<dbReference type="HOGENOM" id="CLU_000604_1_2_11"/>
<dbReference type="Gene3D" id="3.40.50.300">
    <property type="entry name" value="P-loop containing nucleotide triphosphate hydrolases"/>
    <property type="match status" value="1"/>
</dbReference>
<dbReference type="STRING" id="479431.Namu_0896"/>
<evidence type="ECO:0000313" key="9">
    <source>
        <dbReference type="Proteomes" id="UP000002218"/>
    </source>
</evidence>
<dbReference type="KEGG" id="nml:Namu_0896"/>
<dbReference type="InterPro" id="IPR027417">
    <property type="entry name" value="P-loop_NTPase"/>
</dbReference>
<feature type="compositionally biased region" description="Low complexity" evidence="6">
    <location>
        <begin position="308"/>
        <end position="323"/>
    </location>
</feature>
<evidence type="ECO:0000313" key="8">
    <source>
        <dbReference type="EMBL" id="ACV77307.1"/>
    </source>
</evidence>
<name>C8XAE2_NAKMY</name>
<gene>
    <name evidence="8" type="ordered locus">Namu_0896</name>
</gene>
<proteinExistence type="predicted"/>
<evidence type="ECO:0000256" key="2">
    <source>
        <dbReference type="ARBA" id="ARBA00022448"/>
    </source>
</evidence>
<dbReference type="AlphaFoldDB" id="C8XAE2"/>
<dbReference type="GO" id="GO:0046677">
    <property type="term" value="P:response to antibiotic"/>
    <property type="evidence" value="ECO:0007669"/>
    <property type="project" value="UniProtKB-KW"/>
</dbReference>
<reference evidence="9" key="1">
    <citation type="submission" date="2009-09" db="EMBL/GenBank/DDBJ databases">
        <title>The complete genome of Nakamurella multipartita DSM 44233.</title>
        <authorList>
            <consortium name="US DOE Joint Genome Institute (JGI-PGF)"/>
            <person name="Lucas S."/>
            <person name="Copeland A."/>
            <person name="Lapidus A."/>
            <person name="Glavina del Rio T."/>
            <person name="Dalin E."/>
            <person name="Tice H."/>
            <person name="Bruce D."/>
            <person name="Goodwin L."/>
            <person name="Pitluck S."/>
            <person name="Kyrpides N."/>
            <person name="Mavromatis K."/>
            <person name="Ivanova N."/>
            <person name="Ovchinnikova G."/>
            <person name="Sims D."/>
            <person name="Meincke L."/>
            <person name="Brettin T."/>
            <person name="Detter J.C."/>
            <person name="Han C."/>
            <person name="Larimer F."/>
            <person name="Land M."/>
            <person name="Hauser L."/>
            <person name="Markowitz V."/>
            <person name="Cheng J.-F."/>
            <person name="Hugenholtz P."/>
            <person name="Woyke T."/>
            <person name="Wu D."/>
            <person name="Klenk H.-P."/>
            <person name="Eisen J.A."/>
        </authorList>
    </citation>
    <scope>NUCLEOTIDE SEQUENCE [LARGE SCALE GENOMIC DNA]</scope>
    <source>
        <strain evidence="9">ATCC 700099 / DSM 44233 / CIP 104796 / JCM 9543 / NBRC 105858 / Y-104</strain>
    </source>
</reference>
<dbReference type="EMBL" id="CP001737">
    <property type="protein sequence ID" value="ACV77307.1"/>
    <property type="molecule type" value="Genomic_DNA"/>
</dbReference>
<dbReference type="InterPro" id="IPR017871">
    <property type="entry name" value="ABC_transporter-like_CS"/>
</dbReference>
<dbReference type="PANTHER" id="PTHR42711">
    <property type="entry name" value="ABC TRANSPORTER ATP-BINDING PROTEIN"/>
    <property type="match status" value="1"/>
</dbReference>
<evidence type="ECO:0000256" key="3">
    <source>
        <dbReference type="ARBA" id="ARBA00022741"/>
    </source>
</evidence>
<dbReference type="SUPFAM" id="SSF52540">
    <property type="entry name" value="P-loop containing nucleoside triphosphate hydrolases"/>
    <property type="match status" value="1"/>
</dbReference>
<dbReference type="PROSITE" id="PS00211">
    <property type="entry name" value="ABC_TRANSPORTER_1"/>
    <property type="match status" value="1"/>
</dbReference>
<dbReference type="PROSITE" id="PS50893">
    <property type="entry name" value="ABC_TRANSPORTER_2"/>
    <property type="match status" value="1"/>
</dbReference>
<keyword evidence="2" id="KW-0813">Transport</keyword>
<organism evidence="8 9">
    <name type="scientific">Nakamurella multipartita (strain ATCC 700099 / DSM 44233 / CIP 104796 / JCM 9543 / NBRC 105858 / Y-104)</name>
    <name type="common">Microsphaera multipartita</name>
    <dbReference type="NCBI Taxonomy" id="479431"/>
    <lineage>
        <taxon>Bacteria</taxon>
        <taxon>Bacillati</taxon>
        <taxon>Actinomycetota</taxon>
        <taxon>Actinomycetes</taxon>
        <taxon>Nakamurellales</taxon>
        <taxon>Nakamurellaceae</taxon>
        <taxon>Nakamurella</taxon>
    </lineage>
</organism>
<keyword evidence="3" id="KW-0547">Nucleotide-binding</keyword>
<dbReference type="OrthoDB" id="9804819at2"/>
<evidence type="ECO:0000256" key="1">
    <source>
        <dbReference type="ARBA" id="ARBA00004202"/>
    </source>
</evidence>
<comment type="subcellular location">
    <subcellularLocation>
        <location evidence="1">Cell membrane</location>
        <topology evidence="1">Peripheral membrane protein</topology>
    </subcellularLocation>
</comment>
<dbReference type="GO" id="GO:0005886">
    <property type="term" value="C:plasma membrane"/>
    <property type="evidence" value="ECO:0007669"/>
    <property type="project" value="UniProtKB-SubCell"/>
</dbReference>
<dbReference type="FunCoup" id="C8XAE2">
    <property type="interactions" value="73"/>
</dbReference>
<dbReference type="Proteomes" id="UP000002218">
    <property type="component" value="Chromosome"/>
</dbReference>
<protein>
    <submittedName>
        <fullName evidence="8">Daunorubicin resistance ABC transporter ATPase subunit</fullName>
    </submittedName>
</protein>
<dbReference type="InterPro" id="IPR050763">
    <property type="entry name" value="ABC_transporter_ATP-binding"/>
</dbReference>
<dbReference type="SMART" id="SM00382">
    <property type="entry name" value="AAA"/>
    <property type="match status" value="1"/>
</dbReference>
<keyword evidence="4" id="KW-0067">ATP-binding</keyword>
<dbReference type="GO" id="GO:0016887">
    <property type="term" value="F:ATP hydrolysis activity"/>
    <property type="evidence" value="ECO:0007669"/>
    <property type="project" value="InterPro"/>
</dbReference>
<reference evidence="8 9" key="2">
    <citation type="journal article" date="2010" name="Stand. Genomic Sci.">
        <title>Complete genome sequence of Nakamurella multipartita type strain (Y-104).</title>
        <authorList>
            <person name="Tice H."/>
            <person name="Mayilraj S."/>
            <person name="Sims D."/>
            <person name="Lapidus A."/>
            <person name="Nolan M."/>
            <person name="Lucas S."/>
            <person name="Glavina Del Rio T."/>
            <person name="Copeland A."/>
            <person name="Cheng J.F."/>
            <person name="Meincke L."/>
            <person name="Bruce D."/>
            <person name="Goodwin L."/>
            <person name="Pitluck S."/>
            <person name="Ivanova N."/>
            <person name="Mavromatis K."/>
            <person name="Ovchinnikova G."/>
            <person name="Pati A."/>
            <person name="Chen A."/>
            <person name="Palaniappan K."/>
            <person name="Land M."/>
            <person name="Hauser L."/>
            <person name="Chang Y.J."/>
            <person name="Jeffries C.D."/>
            <person name="Detter J.C."/>
            <person name="Brettin T."/>
            <person name="Rohde M."/>
            <person name="Goker M."/>
            <person name="Bristow J."/>
            <person name="Eisen J.A."/>
            <person name="Markowitz V."/>
            <person name="Hugenholtz P."/>
            <person name="Kyrpides N.C."/>
            <person name="Klenk H.P."/>
            <person name="Chen F."/>
        </authorList>
    </citation>
    <scope>NUCLEOTIDE SEQUENCE [LARGE SCALE GENOMIC DNA]</scope>
    <source>
        <strain evidence="9">ATCC 700099 / DSM 44233 / CIP 104796 / JCM 9543 / NBRC 105858 / Y-104</strain>
    </source>
</reference>
<accession>C8XAE2</accession>
<dbReference type="eggNOG" id="COG1131">
    <property type="taxonomic scope" value="Bacteria"/>
</dbReference>
<dbReference type="InterPro" id="IPR003593">
    <property type="entry name" value="AAA+_ATPase"/>
</dbReference>
<dbReference type="InterPro" id="IPR003439">
    <property type="entry name" value="ABC_transporter-like_ATP-bd"/>
</dbReference>
<evidence type="ECO:0000256" key="6">
    <source>
        <dbReference type="SAM" id="MobiDB-lite"/>
    </source>
</evidence>
<dbReference type="GO" id="GO:0005524">
    <property type="term" value="F:ATP binding"/>
    <property type="evidence" value="ECO:0007669"/>
    <property type="project" value="UniProtKB-KW"/>
</dbReference>
<dbReference type="PANTHER" id="PTHR42711:SF19">
    <property type="entry name" value="DOXORUBICIN RESISTANCE ATP-BINDING PROTEIN DRRA"/>
    <property type="match status" value="1"/>
</dbReference>
<dbReference type="InParanoid" id="C8XAE2"/>
<dbReference type="Pfam" id="PF00005">
    <property type="entry name" value="ABC_tran"/>
    <property type="match status" value="1"/>
</dbReference>
<keyword evidence="9" id="KW-1185">Reference proteome</keyword>
<evidence type="ECO:0000256" key="5">
    <source>
        <dbReference type="ARBA" id="ARBA00023251"/>
    </source>
</evidence>